<evidence type="ECO:0000313" key="2">
    <source>
        <dbReference type="EMBL" id="MBC9716157.1"/>
    </source>
</evidence>
<accession>A0ABR7SNK9</accession>
<dbReference type="Pfam" id="PF01872">
    <property type="entry name" value="RibD_C"/>
    <property type="match status" value="1"/>
</dbReference>
<dbReference type="InterPro" id="IPR050765">
    <property type="entry name" value="Riboflavin_Biosynth_HTPR"/>
</dbReference>
<dbReference type="SUPFAM" id="SSF53597">
    <property type="entry name" value="Dihydrofolate reductase-like"/>
    <property type="match status" value="1"/>
</dbReference>
<sequence>MRNLIVSSLVSLDGVHGDPQSWVGDFFDQQAAEEALAVLRESDAMLMGRTTYTEFAAAWSSPSGLYLDRINDIPKYVFSSTLTTADWNNSTLVPGDPVPAVQELKKQGDGHLMIYGYGRLAQTLLEHGLVDRLNFLVVPVMAGGGTPLLRPGKRTNLRLASVRERRNGVVALSYANA</sequence>
<proteinExistence type="predicted"/>
<evidence type="ECO:0000313" key="3">
    <source>
        <dbReference type="Proteomes" id="UP000642284"/>
    </source>
</evidence>
<dbReference type="InterPro" id="IPR002734">
    <property type="entry name" value="RibDG_C"/>
</dbReference>
<dbReference type="PANTHER" id="PTHR38011:SF2">
    <property type="entry name" value="BIFUNCTIONAL DEAMINASE-REDUCTASE DOMAIN PROTEIN"/>
    <property type="match status" value="1"/>
</dbReference>
<dbReference type="PANTHER" id="PTHR38011">
    <property type="entry name" value="DIHYDROFOLATE REDUCTASE FAMILY PROTEIN (AFU_ORTHOLOGUE AFUA_8G06820)"/>
    <property type="match status" value="1"/>
</dbReference>
<comment type="caution">
    <text evidence="2">The sequence shown here is derived from an EMBL/GenBank/DDBJ whole genome shotgun (WGS) entry which is preliminary data.</text>
</comment>
<evidence type="ECO:0000259" key="1">
    <source>
        <dbReference type="Pfam" id="PF01872"/>
    </source>
</evidence>
<dbReference type="EMBL" id="JACTVJ010000013">
    <property type="protein sequence ID" value="MBC9716157.1"/>
    <property type="molecule type" value="Genomic_DNA"/>
</dbReference>
<dbReference type="RefSeq" id="WP_187816614.1">
    <property type="nucleotide sequence ID" value="NZ_JACTVJ010000013.1"/>
</dbReference>
<dbReference type="Proteomes" id="UP000642284">
    <property type="component" value="Unassembled WGS sequence"/>
</dbReference>
<organism evidence="2 3">
    <name type="scientific">Streptomyces polyasparticus</name>
    <dbReference type="NCBI Taxonomy" id="2767826"/>
    <lineage>
        <taxon>Bacteria</taxon>
        <taxon>Bacillati</taxon>
        <taxon>Actinomycetota</taxon>
        <taxon>Actinomycetes</taxon>
        <taxon>Kitasatosporales</taxon>
        <taxon>Streptomycetaceae</taxon>
        <taxon>Streptomyces</taxon>
    </lineage>
</organism>
<protein>
    <submittedName>
        <fullName evidence="2">Dihydrofolate reductase family protein</fullName>
    </submittedName>
</protein>
<dbReference type="InterPro" id="IPR024072">
    <property type="entry name" value="DHFR-like_dom_sf"/>
</dbReference>
<keyword evidence="3" id="KW-1185">Reference proteome</keyword>
<feature type="domain" description="Bacterial bifunctional deaminase-reductase C-terminal" evidence="1">
    <location>
        <begin position="4"/>
        <end position="170"/>
    </location>
</feature>
<name>A0ABR7SNK9_9ACTN</name>
<reference evidence="2 3" key="1">
    <citation type="submission" date="2020-08" db="EMBL/GenBank/DDBJ databases">
        <title>Genemic of Streptomyces polyaspartic.</title>
        <authorList>
            <person name="Liu W."/>
        </authorList>
    </citation>
    <scope>NUCLEOTIDE SEQUENCE [LARGE SCALE GENOMIC DNA]</scope>
    <source>
        <strain evidence="2 3">TRM66268-LWL</strain>
    </source>
</reference>
<gene>
    <name evidence="2" type="ORF">H9Y04_26830</name>
</gene>
<dbReference type="Gene3D" id="3.40.430.10">
    <property type="entry name" value="Dihydrofolate Reductase, subunit A"/>
    <property type="match status" value="1"/>
</dbReference>